<evidence type="ECO:0000313" key="2">
    <source>
        <dbReference type="Proteomes" id="UP000008311"/>
    </source>
</evidence>
<sequence>MSTAQASDANINDDIHETAFAKRRCCFCIPFLNSQPSSFSGSVFWQRINPLETSNPATPNATATTSAPADAWWVRGWKRMREWSEIVAGPKWKTLIRKISKRRKQNGYGNAKFRYDPLSYALNFDEGPGQNGHFDEDLVGRGFSSRYSLPPSCKTSLDFDREGIVVLT</sequence>
<dbReference type="OrthoDB" id="1723198at2759"/>
<keyword evidence="2" id="KW-1185">Reference proteome</keyword>
<dbReference type="Proteomes" id="UP000008311">
    <property type="component" value="Unassembled WGS sequence"/>
</dbReference>
<dbReference type="PANTHER" id="PTHR47076">
    <property type="entry name" value="NHL DOMAIN PROTEIN"/>
    <property type="match status" value="1"/>
</dbReference>
<dbReference type="KEGG" id="rcu:8280547"/>
<dbReference type="InParanoid" id="B9RUC0"/>
<dbReference type="PANTHER" id="PTHR47076:SF1">
    <property type="entry name" value="NHL DOMAIN PROTEIN"/>
    <property type="match status" value="1"/>
</dbReference>
<reference evidence="2" key="1">
    <citation type="journal article" date="2010" name="Nat. Biotechnol.">
        <title>Draft genome sequence of the oilseed species Ricinus communis.</title>
        <authorList>
            <person name="Chan A.P."/>
            <person name="Crabtree J."/>
            <person name="Zhao Q."/>
            <person name="Lorenzi H."/>
            <person name="Orvis J."/>
            <person name="Puiu D."/>
            <person name="Melake-Berhan A."/>
            <person name="Jones K.M."/>
            <person name="Redman J."/>
            <person name="Chen G."/>
            <person name="Cahoon E.B."/>
            <person name="Gedil M."/>
            <person name="Stanke M."/>
            <person name="Haas B.J."/>
            <person name="Wortman J.R."/>
            <person name="Fraser-Liggett C.M."/>
            <person name="Ravel J."/>
            <person name="Rabinowicz P.D."/>
        </authorList>
    </citation>
    <scope>NUCLEOTIDE SEQUENCE [LARGE SCALE GENOMIC DNA]</scope>
    <source>
        <strain evidence="2">cv. Hale</strain>
    </source>
</reference>
<dbReference type="EMBL" id="EQ973817">
    <property type="protein sequence ID" value="EEF44907.1"/>
    <property type="molecule type" value="Genomic_DNA"/>
</dbReference>
<protein>
    <submittedName>
        <fullName evidence="1">Uncharacterized protein</fullName>
    </submittedName>
</protein>
<proteinExistence type="predicted"/>
<dbReference type="STRING" id="3988.B9RUC0"/>
<dbReference type="eggNOG" id="ENOG502S4NQ">
    <property type="taxonomic scope" value="Eukaryota"/>
</dbReference>
<name>B9RUC0_RICCO</name>
<dbReference type="AlphaFoldDB" id="B9RUC0"/>
<organism evidence="1 2">
    <name type="scientific">Ricinus communis</name>
    <name type="common">Castor bean</name>
    <dbReference type="NCBI Taxonomy" id="3988"/>
    <lineage>
        <taxon>Eukaryota</taxon>
        <taxon>Viridiplantae</taxon>
        <taxon>Streptophyta</taxon>
        <taxon>Embryophyta</taxon>
        <taxon>Tracheophyta</taxon>
        <taxon>Spermatophyta</taxon>
        <taxon>Magnoliopsida</taxon>
        <taxon>eudicotyledons</taxon>
        <taxon>Gunneridae</taxon>
        <taxon>Pentapetalae</taxon>
        <taxon>rosids</taxon>
        <taxon>fabids</taxon>
        <taxon>Malpighiales</taxon>
        <taxon>Euphorbiaceae</taxon>
        <taxon>Acalyphoideae</taxon>
        <taxon>Acalypheae</taxon>
        <taxon>Ricinus</taxon>
    </lineage>
</organism>
<gene>
    <name evidence="1" type="ORF">RCOM_0851730</name>
</gene>
<dbReference type="FunCoup" id="B9RUC0">
    <property type="interactions" value="117"/>
</dbReference>
<evidence type="ECO:0000313" key="1">
    <source>
        <dbReference type="EMBL" id="EEF44907.1"/>
    </source>
</evidence>
<accession>B9RUC0</accession>
<dbReference type="OMA" id="WWIRGWR"/>